<dbReference type="InterPro" id="IPR036237">
    <property type="entry name" value="Xyl_isomerase-like_sf"/>
</dbReference>
<sequence length="290" mass="32423">MSITRRELIAVLGTLATTSNLHADQSPQQQSRQLLQGLACNMESWWTDLDFMQRFERAAQAGFSSVEFWEHNKNSRNMNSVAALARKLDLSIVQFTGWGGPSLADTSNHNDFIETMKRVTEIAHQLNAPMFTVVGHQTLKTIPQAESLANLSLALETAAPILEDAKKMLILEPFNPVDHQGHFLNGSADALRICREIDSPFIKINWDLYHMQLTEGNIVENLYAGIDQVGYIQVADIPGRHQPGSGELNYNFIFNAIDAIGYKGPIGLECWPENNDEKRAIADIITQRFG</sequence>
<evidence type="ECO:0000313" key="3">
    <source>
        <dbReference type="EMBL" id="SVA58944.1"/>
    </source>
</evidence>
<dbReference type="AlphaFoldDB" id="A0A381X2G8"/>
<dbReference type="Gene3D" id="3.20.20.150">
    <property type="entry name" value="Divalent-metal-dependent TIM barrel enzymes"/>
    <property type="match status" value="1"/>
</dbReference>
<dbReference type="SUPFAM" id="SSF51658">
    <property type="entry name" value="Xylose isomerase-like"/>
    <property type="match status" value="1"/>
</dbReference>
<dbReference type="PANTHER" id="PTHR43489">
    <property type="entry name" value="ISOMERASE"/>
    <property type="match status" value="1"/>
</dbReference>
<keyword evidence="1" id="KW-0413">Isomerase</keyword>
<proteinExistence type="predicted"/>
<organism evidence="3">
    <name type="scientific">marine metagenome</name>
    <dbReference type="NCBI Taxonomy" id="408172"/>
    <lineage>
        <taxon>unclassified sequences</taxon>
        <taxon>metagenomes</taxon>
        <taxon>ecological metagenomes</taxon>
    </lineage>
</organism>
<gene>
    <name evidence="3" type="ORF">METZ01_LOCUS111798</name>
</gene>
<dbReference type="InterPro" id="IPR013022">
    <property type="entry name" value="Xyl_isomerase-like_TIM-brl"/>
</dbReference>
<evidence type="ECO:0000259" key="2">
    <source>
        <dbReference type="Pfam" id="PF01261"/>
    </source>
</evidence>
<feature type="domain" description="Xylose isomerase-like TIM barrel" evidence="2">
    <location>
        <begin position="55"/>
        <end position="280"/>
    </location>
</feature>
<evidence type="ECO:0000256" key="1">
    <source>
        <dbReference type="ARBA" id="ARBA00023235"/>
    </source>
</evidence>
<protein>
    <recommendedName>
        <fullName evidence="2">Xylose isomerase-like TIM barrel domain-containing protein</fullName>
    </recommendedName>
</protein>
<dbReference type="Pfam" id="PF01261">
    <property type="entry name" value="AP_endonuc_2"/>
    <property type="match status" value="1"/>
</dbReference>
<dbReference type="InterPro" id="IPR026040">
    <property type="entry name" value="HyI-like"/>
</dbReference>
<reference evidence="3" key="1">
    <citation type="submission" date="2018-05" db="EMBL/GenBank/DDBJ databases">
        <authorList>
            <person name="Lanie J.A."/>
            <person name="Ng W.-L."/>
            <person name="Kazmierczak K.M."/>
            <person name="Andrzejewski T.M."/>
            <person name="Davidsen T.M."/>
            <person name="Wayne K.J."/>
            <person name="Tettelin H."/>
            <person name="Glass J.I."/>
            <person name="Rusch D."/>
            <person name="Podicherti R."/>
            <person name="Tsui H.-C.T."/>
            <person name="Winkler M.E."/>
        </authorList>
    </citation>
    <scope>NUCLEOTIDE SEQUENCE</scope>
</reference>
<dbReference type="GO" id="GO:0016853">
    <property type="term" value="F:isomerase activity"/>
    <property type="evidence" value="ECO:0007669"/>
    <property type="project" value="UniProtKB-KW"/>
</dbReference>
<accession>A0A381X2G8</accession>
<dbReference type="EMBL" id="UINC01013681">
    <property type="protein sequence ID" value="SVA58944.1"/>
    <property type="molecule type" value="Genomic_DNA"/>
</dbReference>
<dbReference type="PIRSF" id="PIRSF006241">
    <property type="entry name" value="HyI"/>
    <property type="match status" value="1"/>
</dbReference>
<name>A0A381X2G8_9ZZZZ</name>
<dbReference type="InterPro" id="IPR050417">
    <property type="entry name" value="Sugar_Epim/Isomerase"/>
</dbReference>